<dbReference type="PANTHER" id="PTHR12526">
    <property type="entry name" value="GLYCOSYLTRANSFERASE"/>
    <property type="match status" value="1"/>
</dbReference>
<keyword evidence="5" id="KW-1185">Reference proteome</keyword>
<dbReference type="Gene3D" id="3.90.550.10">
    <property type="entry name" value="Spore Coat Polysaccharide Biosynthesis Protein SpsA, Chain A"/>
    <property type="match status" value="1"/>
</dbReference>
<evidence type="ECO:0000259" key="3">
    <source>
        <dbReference type="Pfam" id="PF13439"/>
    </source>
</evidence>
<dbReference type="KEGG" id="ttq:NIES37_52960"/>
<dbReference type="InterPro" id="IPR001296">
    <property type="entry name" value="Glyco_trans_1"/>
</dbReference>
<dbReference type="Pfam" id="PF13439">
    <property type="entry name" value="Glyco_transf_4"/>
    <property type="match status" value="1"/>
</dbReference>
<protein>
    <submittedName>
        <fullName evidence="4">Group 1 glycosyl transferase</fullName>
    </submittedName>
</protein>
<dbReference type="InterPro" id="IPR029044">
    <property type="entry name" value="Nucleotide-diphossugar_trans"/>
</dbReference>
<dbReference type="EMBL" id="AP018248">
    <property type="protein sequence ID" value="BAZ01297.1"/>
    <property type="molecule type" value="Genomic_DNA"/>
</dbReference>
<dbReference type="Pfam" id="PF00535">
    <property type="entry name" value="Glycos_transf_2"/>
    <property type="match status" value="1"/>
</dbReference>
<dbReference type="SUPFAM" id="SSF53448">
    <property type="entry name" value="Nucleotide-diphospho-sugar transferases"/>
    <property type="match status" value="1"/>
</dbReference>
<name>A0A1Z4N6G6_9CYAN</name>
<accession>A0A1Z4N6G6</accession>
<sequence>MKICIVTHKLKKGDGQGRVNYEVAKEVIRRGHQLTLLASEVAPELQNNSLVNWVEISVQKFPTEFIRNLVFAKKSADWLNKHRAEFDLVKVNGAITTTSADVNAVHFVHSSWLRSPVHISRTRRDAYGLYQWLYTALNAQWEKQAFQQAKVVVAVSEKVAQELVNIGVPRSQIQVIVNGVDLTEFTPGISSRQSWNLPENVPLALFAGDIRTTRKNLDTVLYALAKVPDLHLAVVGDTEGSPFPQLAASLGLSERVHFLGYRRDIAAIMRAVDLFVFPSRYEACTLVLLEALASGLPVITATATGGAELVTPECGVVLSNTDDIEALAAALSSLICDRPLMQQMGKAARSLAEQYSWMTMAQNYVDLFEDLKANSTFLGMGHGAKGMEKSFFASQKRATISNQSPENADSRQLSMKNTVLIPTYRRPLDLSRCLLALQAQTKPVDQVIVVVRDTDQETWQFLADFPTDKLPLQTVTVSVPGVVAALNAGLAAVEGDIVSITDDDAAPHPNWLEKINAHFLADSRIAGVGGRDWIYQRNKLEEGSHQVVGKLQWFGRVIGNHHLGVGEAREVDVLKGVNMSFRHAAIAQLHFDERMRGTGAQVHFEMAFTFALKRAGWKLIYDPQVAVDHYPAQRFDEDQRHNFNQIAFINLVHNETLVLLDHLPPLRRAVFLLWAIFIGTRDSLGFVQWLRLLPSQGQLAGKKFLASLRGRWLGWQTHQQFKIQNPNFKNKFVVF</sequence>
<dbReference type="InterPro" id="IPR028098">
    <property type="entry name" value="Glyco_trans_4-like_N"/>
</dbReference>
<dbReference type="Proteomes" id="UP000218785">
    <property type="component" value="Chromosome"/>
</dbReference>
<dbReference type="CDD" id="cd00761">
    <property type="entry name" value="Glyco_tranf_GTA_type"/>
    <property type="match status" value="1"/>
</dbReference>
<reference evidence="4 5" key="1">
    <citation type="submission" date="2017-06" db="EMBL/GenBank/DDBJ databases">
        <title>Genome sequencing of cyanobaciteial culture collection at National Institute for Environmental Studies (NIES).</title>
        <authorList>
            <person name="Hirose Y."/>
            <person name="Shimura Y."/>
            <person name="Fujisawa T."/>
            <person name="Nakamura Y."/>
            <person name="Kawachi M."/>
        </authorList>
    </citation>
    <scope>NUCLEOTIDE SEQUENCE [LARGE SCALE GENOMIC DNA]</scope>
    <source>
        <strain evidence="4 5">NIES-37</strain>
    </source>
</reference>
<feature type="domain" description="Glycosyltransferase subfamily 4-like N-terminal" evidence="3">
    <location>
        <begin position="14"/>
        <end position="183"/>
    </location>
</feature>
<evidence type="ECO:0000259" key="1">
    <source>
        <dbReference type="Pfam" id="PF00534"/>
    </source>
</evidence>
<evidence type="ECO:0000259" key="2">
    <source>
        <dbReference type="Pfam" id="PF00535"/>
    </source>
</evidence>
<dbReference type="GO" id="GO:0016757">
    <property type="term" value="F:glycosyltransferase activity"/>
    <property type="evidence" value="ECO:0007669"/>
    <property type="project" value="InterPro"/>
</dbReference>
<evidence type="ECO:0000313" key="4">
    <source>
        <dbReference type="EMBL" id="BAZ01297.1"/>
    </source>
</evidence>
<dbReference type="InterPro" id="IPR001173">
    <property type="entry name" value="Glyco_trans_2-like"/>
</dbReference>
<feature type="domain" description="Glycosyl transferase family 1" evidence="1">
    <location>
        <begin position="191"/>
        <end position="350"/>
    </location>
</feature>
<organism evidence="4 5">
    <name type="scientific">Tolypothrix tenuis PCC 7101</name>
    <dbReference type="NCBI Taxonomy" id="231146"/>
    <lineage>
        <taxon>Bacteria</taxon>
        <taxon>Bacillati</taxon>
        <taxon>Cyanobacteriota</taxon>
        <taxon>Cyanophyceae</taxon>
        <taxon>Nostocales</taxon>
        <taxon>Tolypothrichaceae</taxon>
        <taxon>Tolypothrix</taxon>
    </lineage>
</organism>
<dbReference type="SUPFAM" id="SSF53756">
    <property type="entry name" value="UDP-Glycosyltransferase/glycogen phosphorylase"/>
    <property type="match status" value="1"/>
</dbReference>
<dbReference type="Gene3D" id="3.40.50.2000">
    <property type="entry name" value="Glycogen Phosphorylase B"/>
    <property type="match status" value="2"/>
</dbReference>
<proteinExistence type="predicted"/>
<keyword evidence="4" id="KW-0808">Transferase</keyword>
<dbReference type="CDD" id="cd03801">
    <property type="entry name" value="GT4_PimA-like"/>
    <property type="match status" value="1"/>
</dbReference>
<feature type="domain" description="Glycosyltransferase 2-like" evidence="2">
    <location>
        <begin position="418"/>
        <end position="550"/>
    </location>
</feature>
<dbReference type="AlphaFoldDB" id="A0A1Z4N6G6"/>
<gene>
    <name evidence="4" type="ORF">NIES37_52960</name>
</gene>
<dbReference type="Pfam" id="PF00534">
    <property type="entry name" value="Glycos_transf_1"/>
    <property type="match status" value="1"/>
</dbReference>
<evidence type="ECO:0000313" key="5">
    <source>
        <dbReference type="Proteomes" id="UP000218785"/>
    </source>
</evidence>